<keyword evidence="7" id="KW-1015">Disulfide bond</keyword>
<keyword evidence="5" id="KW-0136">Cellulose degradation</keyword>
<keyword evidence="16" id="KW-0378">Hydrolase</keyword>
<comment type="similarity">
    <text evidence="10">Belongs to the polysaccharide monooxygenase AA9 family.</text>
</comment>
<evidence type="ECO:0000256" key="5">
    <source>
        <dbReference type="ARBA" id="ARBA00023001"/>
    </source>
</evidence>
<keyword evidence="9" id="KW-0624">Polysaccharide degradation</keyword>
<feature type="signal peptide" evidence="14">
    <location>
        <begin position="1"/>
        <end position="19"/>
    </location>
</feature>
<evidence type="ECO:0000256" key="7">
    <source>
        <dbReference type="ARBA" id="ARBA00023157"/>
    </source>
</evidence>
<feature type="domain" description="Auxiliary Activity family 9 catalytic" evidence="15">
    <location>
        <begin position="20"/>
        <end position="236"/>
    </location>
</feature>
<evidence type="ECO:0000256" key="9">
    <source>
        <dbReference type="ARBA" id="ARBA00023326"/>
    </source>
</evidence>
<dbReference type="PANTHER" id="PTHR33353:SF17">
    <property type="entry name" value="ENDO-BETA-1,4-GLUCANASE D"/>
    <property type="match status" value="1"/>
</dbReference>
<evidence type="ECO:0000256" key="6">
    <source>
        <dbReference type="ARBA" id="ARBA00023008"/>
    </source>
</evidence>
<comment type="catalytic activity">
    <reaction evidence="11">
        <text>[(1-&gt;4)-beta-D-glucosyl]n+m + reduced acceptor + O2 = 4-dehydro-beta-D-glucosyl-[(1-&gt;4)-beta-D-glucosyl]n-1 + [(1-&gt;4)-beta-D-glucosyl]m + acceptor + H2O.</text>
        <dbReference type="EC" id="1.14.99.56"/>
    </reaction>
</comment>
<evidence type="ECO:0000256" key="1">
    <source>
        <dbReference type="ARBA" id="ARBA00001973"/>
    </source>
</evidence>
<dbReference type="Gene3D" id="2.70.50.70">
    <property type="match status" value="1"/>
</dbReference>
<keyword evidence="3" id="KW-0964">Secreted</keyword>
<dbReference type="PANTHER" id="PTHR33353">
    <property type="entry name" value="PUTATIVE (AFU_ORTHOLOGUE AFUA_1G12560)-RELATED"/>
    <property type="match status" value="1"/>
</dbReference>
<evidence type="ECO:0000256" key="8">
    <source>
        <dbReference type="ARBA" id="ARBA00023277"/>
    </source>
</evidence>
<dbReference type="InterPro" id="IPR005103">
    <property type="entry name" value="AA9_LPMO"/>
</dbReference>
<dbReference type="GO" id="GO:0030245">
    <property type="term" value="P:cellulose catabolic process"/>
    <property type="evidence" value="ECO:0007669"/>
    <property type="project" value="UniProtKB-KW"/>
</dbReference>
<keyword evidence="6" id="KW-0186">Copper</keyword>
<dbReference type="Proteomes" id="UP000020467">
    <property type="component" value="Unassembled WGS sequence"/>
</dbReference>
<dbReference type="InterPro" id="IPR049892">
    <property type="entry name" value="AA9"/>
</dbReference>
<keyword evidence="4 14" id="KW-0732">Signal</keyword>
<evidence type="ECO:0000256" key="14">
    <source>
        <dbReference type="SAM" id="SignalP"/>
    </source>
</evidence>
<evidence type="ECO:0000256" key="4">
    <source>
        <dbReference type="ARBA" id="ARBA00022729"/>
    </source>
</evidence>
<keyword evidence="8" id="KW-0119">Carbohydrate metabolism</keyword>
<accession>A0A010S2D7</accession>
<dbReference type="AlphaFoldDB" id="A0A010S2D7"/>
<dbReference type="STRING" id="1445577.A0A010S2D7"/>
<dbReference type="EC" id="1.14.99.56" evidence="12"/>
<dbReference type="CDD" id="cd21175">
    <property type="entry name" value="LPMO_AA9"/>
    <property type="match status" value="1"/>
</dbReference>
<evidence type="ECO:0000313" key="16">
    <source>
        <dbReference type="EMBL" id="EXF84779.1"/>
    </source>
</evidence>
<feature type="chain" id="PRO_5001456365" description="lytic cellulose monooxygenase (C4-dehydrogenating)" evidence="14">
    <location>
        <begin position="20"/>
        <end position="340"/>
    </location>
</feature>
<keyword evidence="17" id="KW-1185">Reference proteome</keyword>
<comment type="cofactor">
    <cofactor evidence="1">
        <name>Cu(2+)</name>
        <dbReference type="ChEBI" id="CHEBI:29036"/>
    </cofactor>
</comment>
<feature type="region of interest" description="Disordered" evidence="13">
    <location>
        <begin position="299"/>
        <end position="340"/>
    </location>
</feature>
<dbReference type="KEGG" id="cfj:CFIO01_10898"/>
<feature type="compositionally biased region" description="Basic residues" evidence="13">
    <location>
        <begin position="327"/>
        <end position="340"/>
    </location>
</feature>
<comment type="caution">
    <text evidence="16">The sequence shown here is derived from an EMBL/GenBank/DDBJ whole genome shotgun (WGS) entry which is preliminary data.</text>
</comment>
<dbReference type="GO" id="GO:0005576">
    <property type="term" value="C:extracellular region"/>
    <property type="evidence" value="ECO:0007669"/>
    <property type="project" value="UniProtKB-SubCell"/>
</dbReference>
<dbReference type="EMBL" id="JARH01000144">
    <property type="protein sequence ID" value="EXF84779.1"/>
    <property type="molecule type" value="Genomic_DNA"/>
</dbReference>
<dbReference type="HOGENOM" id="CLU_031730_0_0_1"/>
<feature type="compositionally biased region" description="Low complexity" evidence="13">
    <location>
        <begin position="299"/>
        <end position="325"/>
    </location>
</feature>
<dbReference type="GO" id="GO:0016787">
    <property type="term" value="F:hydrolase activity"/>
    <property type="evidence" value="ECO:0007669"/>
    <property type="project" value="UniProtKB-KW"/>
</dbReference>
<name>A0A010S2D7_9PEZI</name>
<dbReference type="eggNOG" id="ENOG502RXMI">
    <property type="taxonomic scope" value="Eukaryota"/>
</dbReference>
<evidence type="ECO:0000256" key="2">
    <source>
        <dbReference type="ARBA" id="ARBA00004613"/>
    </source>
</evidence>
<organism evidence="16 17">
    <name type="scientific">Colletotrichum fioriniae PJ7</name>
    <dbReference type="NCBI Taxonomy" id="1445577"/>
    <lineage>
        <taxon>Eukaryota</taxon>
        <taxon>Fungi</taxon>
        <taxon>Dikarya</taxon>
        <taxon>Ascomycota</taxon>
        <taxon>Pezizomycotina</taxon>
        <taxon>Sordariomycetes</taxon>
        <taxon>Hypocreomycetidae</taxon>
        <taxon>Glomerellales</taxon>
        <taxon>Glomerellaceae</taxon>
        <taxon>Colletotrichum</taxon>
        <taxon>Colletotrichum acutatum species complex</taxon>
    </lineage>
</organism>
<comment type="subcellular location">
    <subcellularLocation>
        <location evidence="2">Secreted</location>
    </subcellularLocation>
</comment>
<protein>
    <recommendedName>
        <fullName evidence="12">lytic cellulose monooxygenase (C4-dehydrogenating)</fullName>
        <ecNumber evidence="12">1.14.99.56</ecNumber>
    </recommendedName>
</protein>
<evidence type="ECO:0000256" key="3">
    <source>
        <dbReference type="ARBA" id="ARBA00022525"/>
    </source>
</evidence>
<dbReference type="OrthoDB" id="2525337at2759"/>
<sequence>MQFSFTAAALATLIGYSAAHTLTIDVWVNGVDQGDGRSTGTGTTKYIRSPDNNNPVKDITSDAIVCNVNGAKAQTGFVKAAAGDDFKFEWYHNSRGDDIIDLSHKGPISTWIAPYTEGSGAEAIWTKIQESTYENGKWAVETLVANKGMSPSVTIPSTLKAGKYLIRQEIIAHHESDTTYDVNSARGAQFYPACAQFEITGTGSDVPPQNFDFTTGYKYTDAGIHFNLYSADASTYKAPGPEVWTGGSGSGSGSSPASSAAPAASSTAAAAATSAAATTTAAPIATSAAAAKPTTLSTAVSSAAPVASSSSAAAPVATPTKAPSAGCKRRRSRKARRSAH</sequence>
<evidence type="ECO:0000256" key="13">
    <source>
        <dbReference type="SAM" id="MobiDB-lite"/>
    </source>
</evidence>
<proteinExistence type="inferred from homology"/>
<dbReference type="Pfam" id="PF03443">
    <property type="entry name" value="AA9"/>
    <property type="match status" value="1"/>
</dbReference>
<gene>
    <name evidence="16" type="ORF">CFIO01_10898</name>
</gene>
<evidence type="ECO:0000256" key="11">
    <source>
        <dbReference type="ARBA" id="ARBA00045077"/>
    </source>
</evidence>
<evidence type="ECO:0000313" key="17">
    <source>
        <dbReference type="Proteomes" id="UP000020467"/>
    </source>
</evidence>
<evidence type="ECO:0000256" key="12">
    <source>
        <dbReference type="ARBA" id="ARBA00047174"/>
    </source>
</evidence>
<evidence type="ECO:0000259" key="15">
    <source>
        <dbReference type="Pfam" id="PF03443"/>
    </source>
</evidence>
<evidence type="ECO:0000256" key="10">
    <source>
        <dbReference type="ARBA" id="ARBA00044502"/>
    </source>
</evidence>
<reference evidence="16 17" key="1">
    <citation type="submission" date="2014-02" db="EMBL/GenBank/DDBJ databases">
        <title>The genome sequence of Colletotrichum fioriniae PJ7.</title>
        <authorList>
            <person name="Baroncelli R."/>
            <person name="Thon M.R."/>
        </authorList>
    </citation>
    <scope>NUCLEOTIDE SEQUENCE [LARGE SCALE GENOMIC DNA]</scope>
    <source>
        <strain evidence="16 17">PJ7</strain>
    </source>
</reference>